<protein>
    <submittedName>
        <fullName evidence="2">Uncharacterized protein</fullName>
    </submittedName>
</protein>
<dbReference type="SUPFAM" id="SSF82171">
    <property type="entry name" value="DPP6 N-terminal domain-like"/>
    <property type="match status" value="1"/>
</dbReference>
<evidence type="ECO:0000313" key="3">
    <source>
        <dbReference type="Proteomes" id="UP000178894"/>
    </source>
</evidence>
<keyword evidence="1" id="KW-0472">Membrane</keyword>
<feature type="transmembrane region" description="Helical" evidence="1">
    <location>
        <begin position="12"/>
        <end position="33"/>
    </location>
</feature>
<dbReference type="Gene3D" id="2.130.10.10">
    <property type="entry name" value="YVTN repeat-like/Quinoprotein amine dehydrogenase"/>
    <property type="match status" value="1"/>
</dbReference>
<name>A0A1F5Y0Z4_9BACT</name>
<gene>
    <name evidence="2" type="ORF">A3G54_00685</name>
</gene>
<dbReference type="Proteomes" id="UP000178894">
    <property type="component" value="Unassembled WGS sequence"/>
</dbReference>
<dbReference type="AlphaFoldDB" id="A0A1F5Y0Z4"/>
<evidence type="ECO:0000313" key="2">
    <source>
        <dbReference type="EMBL" id="OGF93501.1"/>
    </source>
</evidence>
<evidence type="ECO:0000256" key="1">
    <source>
        <dbReference type="SAM" id="Phobius"/>
    </source>
</evidence>
<proteinExistence type="predicted"/>
<keyword evidence="1" id="KW-1133">Transmembrane helix</keyword>
<organism evidence="2 3">
    <name type="scientific">Candidatus Giovannonibacteria bacterium RIFCSPLOWO2_12_FULL_44_15</name>
    <dbReference type="NCBI Taxonomy" id="1798364"/>
    <lineage>
        <taxon>Bacteria</taxon>
        <taxon>Candidatus Giovannoniibacteriota</taxon>
    </lineage>
</organism>
<dbReference type="InterPro" id="IPR015943">
    <property type="entry name" value="WD40/YVTN_repeat-like_dom_sf"/>
</dbReference>
<sequence>MKEQKYGREFSSTKAISIVIVSIIVGGGAYFLLIRNQPSQQDIDQPTNDSSVISTNSPFLLVVHTEELASEINATQLRLYDIQSQKLSSLSMYDKKGALTQDANSIFSKIPKEPTLSFGQFGANGPGAGKSIYPEVKDKIGQGMAIHEYSISPDGNFVIFNIFKDLFEVCEENRLKNVGGAEYDGDCLSPESSDVNTFYIYSKIDKSVTPFNSIKNLPIRTIFDVIRVAWSPDSNTLYLISTGTDLKFHAIDWNTRAYTKTYSVSPVTTLIYHNPSIETFAVSHDRSKIALSIVWRGQHQNYSLWQQLQPKSTYSFYSESDLYIFDINTGKTSKVITSGSGYETSGIAWSPDDSKVVANVWWREPKDVTKLEVFDTKSLKLIWSTAENEFPSLPFDLNFSPDSVYMAYSTNSIEKNSSVSVIKFNNNAVTDIPLPFSIEERILFDGWVNVER</sequence>
<keyword evidence="1" id="KW-0812">Transmembrane</keyword>
<comment type="caution">
    <text evidence="2">The sequence shown here is derived from an EMBL/GenBank/DDBJ whole genome shotgun (WGS) entry which is preliminary data.</text>
</comment>
<accession>A0A1F5Y0Z4</accession>
<dbReference type="EMBL" id="MFIQ01000014">
    <property type="protein sequence ID" value="OGF93501.1"/>
    <property type="molecule type" value="Genomic_DNA"/>
</dbReference>
<reference evidence="2 3" key="1">
    <citation type="journal article" date="2016" name="Nat. Commun.">
        <title>Thousands of microbial genomes shed light on interconnected biogeochemical processes in an aquifer system.</title>
        <authorList>
            <person name="Anantharaman K."/>
            <person name="Brown C.T."/>
            <person name="Hug L.A."/>
            <person name="Sharon I."/>
            <person name="Castelle C.J."/>
            <person name="Probst A.J."/>
            <person name="Thomas B.C."/>
            <person name="Singh A."/>
            <person name="Wilkins M.J."/>
            <person name="Karaoz U."/>
            <person name="Brodie E.L."/>
            <person name="Williams K.H."/>
            <person name="Hubbard S.S."/>
            <person name="Banfield J.F."/>
        </authorList>
    </citation>
    <scope>NUCLEOTIDE SEQUENCE [LARGE SCALE GENOMIC DNA]</scope>
</reference>